<keyword evidence="17 20" id="KW-0407">Ion channel</keyword>
<keyword evidence="11 24" id="KW-0675">Receptor</keyword>
<evidence type="ECO:0000256" key="5">
    <source>
        <dbReference type="ARBA" id="ARBA00022729"/>
    </source>
</evidence>
<organism evidence="24">
    <name type="scientific">Aceria tosichella</name>
    <name type="common">wheat curl mite</name>
    <dbReference type="NCBI Taxonomy" id="561515"/>
    <lineage>
        <taxon>Eukaryota</taxon>
        <taxon>Metazoa</taxon>
        <taxon>Ecdysozoa</taxon>
        <taxon>Arthropoda</taxon>
        <taxon>Chelicerata</taxon>
        <taxon>Arachnida</taxon>
        <taxon>Acari</taxon>
        <taxon>Acariformes</taxon>
        <taxon>Trombidiformes</taxon>
        <taxon>Prostigmata</taxon>
        <taxon>Eupodina</taxon>
        <taxon>Eriophyoidea</taxon>
        <taxon>Eriophyidae</taxon>
        <taxon>Eriophyinae</taxon>
        <taxon>Aceriini</taxon>
        <taxon>Aceria</taxon>
    </lineage>
</organism>
<dbReference type="CDD" id="cd19049">
    <property type="entry name" value="LGIC_TM_anion"/>
    <property type="match status" value="1"/>
</dbReference>
<comment type="similarity">
    <text evidence="1">Belongs to the ligand-gated ion channel (TC 1.A.9) family. Gamma-aminobutyric acid receptor (TC 1.A.9.5) subfamily.</text>
</comment>
<keyword evidence="2 20" id="KW-0813">Transport</keyword>
<evidence type="ECO:0000256" key="6">
    <source>
        <dbReference type="ARBA" id="ARBA00022989"/>
    </source>
</evidence>
<dbReference type="AlphaFoldDB" id="A0A6G1SNZ4"/>
<evidence type="ECO:0000256" key="21">
    <source>
        <dbReference type="SAM" id="MobiDB-lite"/>
    </source>
</evidence>
<dbReference type="Gene3D" id="1.20.58.390">
    <property type="entry name" value="Neurotransmitter-gated ion-channel transmembrane domain"/>
    <property type="match status" value="1"/>
</dbReference>
<dbReference type="PROSITE" id="PS00236">
    <property type="entry name" value="NEUROTR_ION_CHANNEL"/>
    <property type="match status" value="1"/>
</dbReference>
<feature type="transmembrane region" description="Helical" evidence="20">
    <location>
        <begin position="283"/>
        <end position="306"/>
    </location>
</feature>
<keyword evidence="12" id="KW-0869">Chloride channel</keyword>
<evidence type="ECO:0000256" key="17">
    <source>
        <dbReference type="ARBA" id="ARBA00023303"/>
    </source>
</evidence>
<keyword evidence="10" id="KW-1015">Disulfide bond</keyword>
<reference evidence="24" key="1">
    <citation type="submission" date="2018-10" db="EMBL/GenBank/DDBJ databases">
        <title>Transcriptome assembly of Aceria tosichella (Wheat curl mite) Type 2.</title>
        <authorList>
            <person name="Scully E.D."/>
            <person name="Geib S.M."/>
            <person name="Palmer N.A."/>
            <person name="Gupta A.K."/>
            <person name="Sarath G."/>
            <person name="Tatineni S."/>
        </authorList>
    </citation>
    <scope>NUCLEOTIDE SEQUENCE</scope>
    <source>
        <strain evidence="24">LincolnNE</strain>
    </source>
</reference>
<feature type="transmembrane region" description="Helical" evidence="20">
    <location>
        <begin position="349"/>
        <end position="370"/>
    </location>
</feature>
<evidence type="ECO:0000256" key="1">
    <source>
        <dbReference type="ARBA" id="ARBA00010180"/>
    </source>
</evidence>
<feature type="transmembrane region" description="Helical" evidence="20">
    <location>
        <begin position="523"/>
        <end position="543"/>
    </location>
</feature>
<evidence type="ECO:0000256" key="10">
    <source>
        <dbReference type="ARBA" id="ARBA00023157"/>
    </source>
</evidence>
<evidence type="ECO:0000256" key="16">
    <source>
        <dbReference type="ARBA" id="ARBA00023286"/>
    </source>
</evidence>
<dbReference type="InterPro" id="IPR036719">
    <property type="entry name" value="Neuro-gated_channel_TM_sf"/>
</dbReference>
<keyword evidence="5 20" id="KW-0732">Signal</keyword>
<dbReference type="SUPFAM" id="SSF90112">
    <property type="entry name" value="Neurotransmitter-gated ion-channel transmembrane pore"/>
    <property type="match status" value="1"/>
</dbReference>
<sequence length="555" mass="62632">MMHNSFPLVLLFLFTLLLPRPQIAGSQNLQQQQQQQGQLNINSRSLQQQQQSQQPANATNPASEAPSYIATGKKISKILNDFFEKGYDKRVRPNYGGPPVNVNVTMRILSISSVSEVMMDFTADFYFRQTWVDPRLRFTRTGDITTLYVGAEVSKRIWLPDTFFGNEKMAYFHEATTPNVFLRIDHTGEVYRSIRLTVTSSCPMKLQYFPMDRQQCTIEAESYGYNVKDIIYRWARATAVERDKTISLPQFDIIKTEQKTRIEELSSGTYSRLVAEIHFARRMGYYLIQIYIPSSLIVVISWVSFWLHRNASPARVQLGVTTVLTMTTLMSSTNAALPKISYVKSIDVFLGTCFVMVFAALLEYATVGYLGKRIAMRKAHAQNVLSHAIAMTQRLVAAQNQANLMSATVNHNGNNVIVNQGQPGLNTNHAPPNQQQQQQQAGSSNTSTKGPQPGQQQQQPNVVEQFLNTAASLPMNTKFDKRAGTMLTSPRLMDGKIPKIGKAKQLDSIFGVRPSSIDKYSRVVFPVCFVCFQLMYWIVYLHISAFLESDAFESS</sequence>
<evidence type="ECO:0000256" key="8">
    <source>
        <dbReference type="ARBA" id="ARBA00023065"/>
    </source>
</evidence>
<dbReference type="FunFam" id="1.20.58.390:FF:000067">
    <property type="entry name" value="Glycine receptor subunit alpha-2"/>
    <property type="match status" value="1"/>
</dbReference>
<dbReference type="InterPro" id="IPR006202">
    <property type="entry name" value="Neur_chan_lig-bd"/>
</dbReference>
<dbReference type="NCBIfam" id="TIGR00860">
    <property type="entry name" value="LIC"/>
    <property type="match status" value="1"/>
</dbReference>
<evidence type="ECO:0000256" key="20">
    <source>
        <dbReference type="RuleBase" id="RU000687"/>
    </source>
</evidence>
<feature type="compositionally biased region" description="Low complexity" evidence="21">
    <location>
        <begin position="450"/>
        <end position="460"/>
    </location>
</feature>
<dbReference type="Gene3D" id="2.70.170.10">
    <property type="entry name" value="Neurotransmitter-gated ion-channel ligand-binding domain"/>
    <property type="match status" value="1"/>
</dbReference>
<dbReference type="InterPro" id="IPR006029">
    <property type="entry name" value="Neurotrans-gated_channel_TM"/>
</dbReference>
<dbReference type="InterPro" id="IPR002289">
    <property type="entry name" value="GABAAb_rcpt"/>
</dbReference>
<dbReference type="InterPro" id="IPR006201">
    <property type="entry name" value="Neur_channel"/>
</dbReference>
<keyword evidence="3" id="KW-1003">Cell membrane</keyword>
<comment type="subcellular location">
    <subcellularLocation>
        <location evidence="18">Postsynaptic cell membrane</location>
        <topology evidence="18">Multi-pass membrane protein</topology>
    </subcellularLocation>
</comment>
<keyword evidence="9 20" id="KW-0472">Membrane</keyword>
<name>A0A6G1SNZ4_9ACAR</name>
<keyword evidence="13" id="KW-0325">Glycoprotein</keyword>
<evidence type="ECO:0000256" key="4">
    <source>
        <dbReference type="ARBA" id="ARBA00022692"/>
    </source>
</evidence>
<evidence type="ECO:0000256" key="14">
    <source>
        <dbReference type="ARBA" id="ARBA00023214"/>
    </source>
</evidence>
<evidence type="ECO:0000256" key="7">
    <source>
        <dbReference type="ARBA" id="ARBA00023018"/>
    </source>
</evidence>
<dbReference type="InterPro" id="IPR006028">
    <property type="entry name" value="GABAA/Glycine_rcpt"/>
</dbReference>
<keyword evidence="16" id="KW-1071">Ligand-gated ion channel</keyword>
<feature type="compositionally biased region" description="Low complexity" evidence="21">
    <location>
        <begin position="28"/>
        <end position="54"/>
    </location>
</feature>
<keyword evidence="4 20" id="KW-0812">Transmembrane</keyword>
<dbReference type="GO" id="GO:0004890">
    <property type="term" value="F:GABA-A receptor activity"/>
    <property type="evidence" value="ECO:0007669"/>
    <property type="project" value="InterPro"/>
</dbReference>
<feature type="region of interest" description="Disordered" evidence="21">
    <location>
        <begin position="415"/>
        <end position="460"/>
    </location>
</feature>
<evidence type="ECO:0000256" key="18">
    <source>
        <dbReference type="ARBA" id="ARBA00034104"/>
    </source>
</evidence>
<evidence type="ECO:0000256" key="2">
    <source>
        <dbReference type="ARBA" id="ARBA00022448"/>
    </source>
</evidence>
<dbReference type="PRINTS" id="PR00252">
    <property type="entry name" value="NRIONCHANNEL"/>
</dbReference>
<feature type="chain" id="PRO_5026377788" description="Gamma-aminobutyric acid receptor subunit beta" evidence="20">
    <location>
        <begin position="26"/>
        <end position="555"/>
    </location>
</feature>
<dbReference type="InterPro" id="IPR018000">
    <property type="entry name" value="Neurotransmitter_ion_chnl_CS"/>
</dbReference>
<keyword evidence="14" id="KW-0868">Chloride</keyword>
<evidence type="ECO:0000256" key="3">
    <source>
        <dbReference type="ARBA" id="ARBA00022475"/>
    </source>
</evidence>
<dbReference type="InterPro" id="IPR036734">
    <property type="entry name" value="Neur_chan_lig-bd_sf"/>
</dbReference>
<dbReference type="GO" id="GO:0099095">
    <property type="term" value="F:ligand-gated monoatomic anion channel activity"/>
    <property type="evidence" value="ECO:0007669"/>
    <property type="project" value="UniProtKB-ARBA"/>
</dbReference>
<dbReference type="Pfam" id="PF02932">
    <property type="entry name" value="Neur_chan_memb"/>
    <property type="match status" value="1"/>
</dbReference>
<dbReference type="Pfam" id="PF02931">
    <property type="entry name" value="Neur_chan_LBD"/>
    <property type="match status" value="1"/>
</dbReference>
<accession>A0A6G1SNZ4</accession>
<evidence type="ECO:0000256" key="11">
    <source>
        <dbReference type="ARBA" id="ARBA00023170"/>
    </source>
</evidence>
<gene>
    <name evidence="24" type="primary">Rdl_7</name>
    <name evidence="24" type="ORF">g.16249</name>
</gene>
<dbReference type="PRINTS" id="PR01160">
    <property type="entry name" value="GABAARBETA"/>
</dbReference>
<dbReference type="GO" id="GO:0045211">
    <property type="term" value="C:postsynaptic membrane"/>
    <property type="evidence" value="ECO:0007669"/>
    <property type="project" value="UniProtKB-SubCell"/>
</dbReference>
<dbReference type="PANTHER" id="PTHR18945">
    <property type="entry name" value="NEUROTRANSMITTER GATED ION CHANNEL"/>
    <property type="match status" value="1"/>
</dbReference>
<dbReference type="EMBL" id="GGYP01007328">
    <property type="protein sequence ID" value="MDE52099.1"/>
    <property type="molecule type" value="Transcribed_RNA"/>
</dbReference>
<proteinExistence type="inferred from homology"/>
<evidence type="ECO:0000256" key="9">
    <source>
        <dbReference type="ARBA" id="ARBA00023136"/>
    </source>
</evidence>
<dbReference type="FunFam" id="2.70.170.10:FF:000021">
    <property type="entry name" value="Gamma-aminobutyric acid receptor isoform 3b"/>
    <property type="match status" value="1"/>
</dbReference>
<evidence type="ECO:0000259" key="22">
    <source>
        <dbReference type="Pfam" id="PF02931"/>
    </source>
</evidence>
<keyword evidence="8 20" id="KW-0406">Ion transport</keyword>
<dbReference type="PRINTS" id="PR00253">
    <property type="entry name" value="GABAARECEPTR"/>
</dbReference>
<dbReference type="GO" id="GO:0034707">
    <property type="term" value="C:chloride channel complex"/>
    <property type="evidence" value="ECO:0007669"/>
    <property type="project" value="UniProtKB-KW"/>
</dbReference>
<evidence type="ECO:0000259" key="23">
    <source>
        <dbReference type="Pfam" id="PF02932"/>
    </source>
</evidence>
<feature type="domain" description="Neurotransmitter-gated ion-channel ligand-binding" evidence="22">
    <location>
        <begin position="77"/>
        <end position="282"/>
    </location>
</feature>
<keyword evidence="7" id="KW-0770">Synapse</keyword>
<feature type="region of interest" description="Disordered" evidence="21">
    <location>
        <begin position="28"/>
        <end position="66"/>
    </location>
</feature>
<feature type="domain" description="Neurotransmitter-gated ion-channel transmembrane" evidence="23">
    <location>
        <begin position="290"/>
        <end position="537"/>
    </location>
</feature>
<feature type="transmembrane region" description="Helical" evidence="20">
    <location>
        <begin position="318"/>
        <end position="337"/>
    </location>
</feature>
<feature type="compositionally biased region" description="Polar residues" evidence="21">
    <location>
        <begin position="415"/>
        <end position="433"/>
    </location>
</feature>
<protein>
    <recommendedName>
        <fullName evidence="19">Gamma-aminobutyric acid receptor subunit beta</fullName>
    </recommendedName>
</protein>
<dbReference type="GO" id="GO:0005254">
    <property type="term" value="F:chloride channel activity"/>
    <property type="evidence" value="ECO:0007669"/>
    <property type="project" value="UniProtKB-KW"/>
</dbReference>
<feature type="signal peptide" evidence="20">
    <location>
        <begin position="1"/>
        <end position="25"/>
    </location>
</feature>
<evidence type="ECO:0000256" key="13">
    <source>
        <dbReference type="ARBA" id="ARBA00023180"/>
    </source>
</evidence>
<evidence type="ECO:0000313" key="24">
    <source>
        <dbReference type="EMBL" id="MDE52099.1"/>
    </source>
</evidence>
<evidence type="ECO:0000256" key="15">
    <source>
        <dbReference type="ARBA" id="ARBA00023257"/>
    </source>
</evidence>
<evidence type="ECO:0000256" key="19">
    <source>
        <dbReference type="ARBA" id="ARBA00071250"/>
    </source>
</evidence>
<dbReference type="InterPro" id="IPR038050">
    <property type="entry name" value="Neuro_actylchol_rec"/>
</dbReference>
<evidence type="ECO:0000256" key="12">
    <source>
        <dbReference type="ARBA" id="ARBA00023173"/>
    </source>
</evidence>
<dbReference type="GO" id="GO:0005230">
    <property type="term" value="F:extracellular ligand-gated monoatomic ion channel activity"/>
    <property type="evidence" value="ECO:0007669"/>
    <property type="project" value="InterPro"/>
</dbReference>
<keyword evidence="6 20" id="KW-1133">Transmembrane helix</keyword>
<dbReference type="SUPFAM" id="SSF63712">
    <property type="entry name" value="Nicotinic receptor ligand binding domain-like"/>
    <property type="match status" value="1"/>
</dbReference>
<keyword evidence="15" id="KW-0628">Postsynaptic cell membrane</keyword>